<organism evidence="1 2">
    <name type="scientific">Desulfosporosinus metallidurans</name>
    <dbReference type="NCBI Taxonomy" id="1888891"/>
    <lineage>
        <taxon>Bacteria</taxon>
        <taxon>Bacillati</taxon>
        <taxon>Bacillota</taxon>
        <taxon>Clostridia</taxon>
        <taxon>Eubacteriales</taxon>
        <taxon>Desulfitobacteriaceae</taxon>
        <taxon>Desulfosporosinus</taxon>
    </lineage>
</organism>
<dbReference type="AlphaFoldDB" id="A0A1Q8QTG0"/>
<name>A0A1Q8QTG0_9FIRM</name>
<accession>A0A1Q8QTG0</accession>
<comment type="caution">
    <text evidence="1">The sequence shown here is derived from an EMBL/GenBank/DDBJ whole genome shotgun (WGS) entry which is preliminary data.</text>
</comment>
<dbReference type="EMBL" id="MLBF01000023">
    <property type="protein sequence ID" value="OLN30635.1"/>
    <property type="molecule type" value="Genomic_DNA"/>
</dbReference>
<evidence type="ECO:0000313" key="2">
    <source>
        <dbReference type="Proteomes" id="UP000186102"/>
    </source>
</evidence>
<keyword evidence="2" id="KW-1185">Reference proteome</keyword>
<proteinExistence type="predicted"/>
<evidence type="ECO:0000313" key="1">
    <source>
        <dbReference type="EMBL" id="OLN30635.1"/>
    </source>
</evidence>
<protein>
    <submittedName>
        <fullName evidence="1">Uncharacterized protein</fullName>
    </submittedName>
</protein>
<sequence length="43" mass="4957">MYYARGVKSERLGVIDITAQSATMSGQMEKGEYKYSRFSQMEQ</sequence>
<gene>
    <name evidence="1" type="ORF">DSOL_2977</name>
</gene>
<dbReference type="Proteomes" id="UP000186102">
    <property type="component" value="Unassembled WGS sequence"/>
</dbReference>
<dbReference type="STRING" id="1888891.DSOL_2977"/>
<reference evidence="1 2" key="1">
    <citation type="submission" date="2016-09" db="EMBL/GenBank/DDBJ databases">
        <title>Complete genome of Desulfosporosinus sp. OL.</title>
        <authorList>
            <person name="Mardanov A."/>
            <person name="Beletsky A."/>
            <person name="Panova A."/>
            <person name="Karnachuk O."/>
            <person name="Ravin N."/>
        </authorList>
    </citation>
    <scope>NUCLEOTIDE SEQUENCE [LARGE SCALE GENOMIC DNA]</scope>
    <source>
        <strain evidence="1 2">OL</strain>
    </source>
</reference>